<dbReference type="EMBL" id="JACVVX010000003">
    <property type="protein sequence ID" value="MBD0415214.1"/>
    <property type="molecule type" value="Genomic_DNA"/>
</dbReference>
<keyword evidence="3" id="KW-1185">Reference proteome</keyword>
<proteinExistence type="predicted"/>
<evidence type="ECO:0000259" key="1">
    <source>
        <dbReference type="Pfam" id="PF21834"/>
    </source>
</evidence>
<sequence>MINDPPETVDKMDRQSEALACVLEYREGDRVLSTDQAIFPNVSAVRDETERSAIHMVETFRTTADTDDWVVRAVDAAGHVLASVSFGEAFQLSASRITSMDDMPKD</sequence>
<name>A0A8J6PTL1_9HYPH</name>
<evidence type="ECO:0000313" key="2">
    <source>
        <dbReference type="EMBL" id="MBD0415214.1"/>
    </source>
</evidence>
<feature type="domain" description="DUF6894" evidence="1">
    <location>
        <begin position="26"/>
        <end position="86"/>
    </location>
</feature>
<dbReference type="InterPro" id="IPR054189">
    <property type="entry name" value="DUF6894"/>
</dbReference>
<gene>
    <name evidence="2" type="ORF">ICI42_11165</name>
</gene>
<comment type="caution">
    <text evidence="2">The sequence shown here is derived from an EMBL/GenBank/DDBJ whole genome shotgun (WGS) entry which is preliminary data.</text>
</comment>
<organism evidence="2 3">
    <name type="scientific">Oryzicola mucosus</name>
    <dbReference type="NCBI Taxonomy" id="2767425"/>
    <lineage>
        <taxon>Bacteria</taxon>
        <taxon>Pseudomonadati</taxon>
        <taxon>Pseudomonadota</taxon>
        <taxon>Alphaproteobacteria</taxon>
        <taxon>Hyphomicrobiales</taxon>
        <taxon>Phyllobacteriaceae</taxon>
        <taxon>Oryzicola</taxon>
    </lineage>
</organism>
<dbReference type="AlphaFoldDB" id="A0A8J6PTL1"/>
<accession>A0A8J6PTL1</accession>
<evidence type="ECO:0000313" key="3">
    <source>
        <dbReference type="Proteomes" id="UP000643405"/>
    </source>
</evidence>
<reference evidence="2" key="1">
    <citation type="submission" date="2020-09" db="EMBL/GenBank/DDBJ databases">
        <title>Genome seq and assembly of Tianweitania sp.</title>
        <authorList>
            <person name="Chhetri G."/>
        </authorList>
    </citation>
    <scope>NUCLEOTIDE SEQUENCE</scope>
    <source>
        <strain evidence="2">Rool2</strain>
    </source>
</reference>
<protein>
    <recommendedName>
        <fullName evidence="1">DUF6894 domain-containing protein</fullName>
    </recommendedName>
</protein>
<dbReference type="Proteomes" id="UP000643405">
    <property type="component" value="Unassembled WGS sequence"/>
</dbReference>
<dbReference type="RefSeq" id="WP_188164652.1">
    <property type="nucleotide sequence ID" value="NZ_JACVVX010000003.1"/>
</dbReference>
<dbReference type="Pfam" id="PF21834">
    <property type="entry name" value="DUF6894"/>
    <property type="match status" value="1"/>
</dbReference>